<feature type="domain" description="DUF4440" evidence="2">
    <location>
        <begin position="28"/>
        <end position="134"/>
    </location>
</feature>
<evidence type="ECO:0000313" key="3">
    <source>
        <dbReference type="EMBL" id="MDK2125224.1"/>
    </source>
</evidence>
<evidence type="ECO:0000256" key="1">
    <source>
        <dbReference type="SAM" id="SignalP"/>
    </source>
</evidence>
<dbReference type="RefSeq" id="WP_284101535.1">
    <property type="nucleotide sequence ID" value="NZ_JARRAF010000016.1"/>
</dbReference>
<keyword evidence="4" id="KW-1185">Reference proteome</keyword>
<accession>A0ABT7DYT6</accession>
<organism evidence="3 4">
    <name type="scientific">Parachitinimonas caeni</name>
    <dbReference type="NCBI Taxonomy" id="3031301"/>
    <lineage>
        <taxon>Bacteria</taxon>
        <taxon>Pseudomonadati</taxon>
        <taxon>Pseudomonadota</taxon>
        <taxon>Betaproteobacteria</taxon>
        <taxon>Neisseriales</taxon>
        <taxon>Chitinibacteraceae</taxon>
        <taxon>Parachitinimonas</taxon>
    </lineage>
</organism>
<name>A0ABT7DYT6_9NEIS</name>
<dbReference type="Gene3D" id="3.10.450.50">
    <property type="match status" value="1"/>
</dbReference>
<evidence type="ECO:0000259" key="2">
    <source>
        <dbReference type="Pfam" id="PF14534"/>
    </source>
</evidence>
<dbReference type="EMBL" id="JARRAF010000016">
    <property type="protein sequence ID" value="MDK2125224.1"/>
    <property type="molecule type" value="Genomic_DNA"/>
</dbReference>
<feature type="chain" id="PRO_5046351596" evidence="1">
    <location>
        <begin position="21"/>
        <end position="146"/>
    </location>
</feature>
<protein>
    <submittedName>
        <fullName evidence="3">Nuclear transport factor 2 family protein</fullName>
    </submittedName>
</protein>
<reference evidence="3" key="1">
    <citation type="submission" date="2023-03" db="EMBL/GenBank/DDBJ databases">
        <title>Chitinimonas shenzhenensis gen. nov., sp. nov., a novel member of family Burkholderiaceae isolated from activated sludge collected in Shen Zhen, China.</title>
        <authorList>
            <person name="Wang X."/>
        </authorList>
    </citation>
    <scope>NUCLEOTIDE SEQUENCE</scope>
    <source>
        <strain evidence="3">DQS-5</strain>
    </source>
</reference>
<feature type="signal peptide" evidence="1">
    <location>
        <begin position="1"/>
        <end position="20"/>
    </location>
</feature>
<sequence>MNRYLMPSLWLSLLSVCAWAAEPLSPAQQIARFHSAMREGDKATVEAMLSPDLQVFEAGYVNPSRSDYLQHHLGDDMAYAKTSTTRVLQQKVVETPDMTLVLSETETKEHGKAPVTFTGTETMVLKRVQGEWKITHIHWSSHRQKP</sequence>
<dbReference type="Pfam" id="PF14534">
    <property type="entry name" value="DUF4440"/>
    <property type="match status" value="1"/>
</dbReference>
<dbReference type="Proteomes" id="UP001172778">
    <property type="component" value="Unassembled WGS sequence"/>
</dbReference>
<proteinExistence type="predicted"/>
<evidence type="ECO:0000313" key="4">
    <source>
        <dbReference type="Proteomes" id="UP001172778"/>
    </source>
</evidence>
<keyword evidence="1" id="KW-0732">Signal</keyword>
<comment type="caution">
    <text evidence="3">The sequence shown here is derived from an EMBL/GenBank/DDBJ whole genome shotgun (WGS) entry which is preliminary data.</text>
</comment>
<dbReference type="SUPFAM" id="SSF54427">
    <property type="entry name" value="NTF2-like"/>
    <property type="match status" value="1"/>
</dbReference>
<dbReference type="InterPro" id="IPR032710">
    <property type="entry name" value="NTF2-like_dom_sf"/>
</dbReference>
<dbReference type="InterPro" id="IPR027843">
    <property type="entry name" value="DUF4440"/>
</dbReference>
<gene>
    <name evidence="3" type="ORF">PZA18_14300</name>
</gene>